<dbReference type="CDD" id="cd07802">
    <property type="entry name" value="ASKHA_NBD_FGGY_EcLyxK-like"/>
    <property type="match status" value="1"/>
</dbReference>
<reference evidence="6 7" key="1">
    <citation type="submission" date="2017-05" db="EMBL/GenBank/DDBJ databases">
        <authorList>
            <person name="Song R."/>
            <person name="Chenine A.L."/>
            <person name="Ruprecht R.M."/>
        </authorList>
    </citation>
    <scope>NUCLEOTIDE SEQUENCE [LARGE SCALE GENOMIC DNA]</scope>
    <source>
        <strain evidence="6 7">CECT 8898</strain>
    </source>
</reference>
<dbReference type="Proteomes" id="UP000207598">
    <property type="component" value="Unassembled WGS sequence"/>
</dbReference>
<accession>A0A238KGZ8</accession>
<evidence type="ECO:0000313" key="6">
    <source>
        <dbReference type="EMBL" id="SMX42020.1"/>
    </source>
</evidence>
<keyword evidence="3 6" id="KW-0418">Kinase</keyword>
<dbReference type="PANTHER" id="PTHR43095:SF3">
    <property type="entry name" value="L-XYLULOSE_3-KETO-L-GULONATE KINASE"/>
    <property type="match status" value="1"/>
</dbReference>
<dbReference type="InterPro" id="IPR050406">
    <property type="entry name" value="FGGY_Carb_Kinase"/>
</dbReference>
<dbReference type="PIRSF" id="PIRSF000538">
    <property type="entry name" value="GlpK"/>
    <property type="match status" value="1"/>
</dbReference>
<evidence type="ECO:0000313" key="7">
    <source>
        <dbReference type="Proteomes" id="UP000207598"/>
    </source>
</evidence>
<feature type="domain" description="Carbohydrate kinase FGGY C-terminal" evidence="5">
    <location>
        <begin position="260"/>
        <end position="448"/>
    </location>
</feature>
<dbReference type="EC" id="2.7.1.-" evidence="6"/>
<evidence type="ECO:0000256" key="2">
    <source>
        <dbReference type="ARBA" id="ARBA00022679"/>
    </source>
</evidence>
<dbReference type="InterPro" id="IPR018485">
    <property type="entry name" value="FGGY_C"/>
</dbReference>
<dbReference type="InterPro" id="IPR018484">
    <property type="entry name" value="FGGY_N"/>
</dbReference>
<dbReference type="InterPro" id="IPR000577">
    <property type="entry name" value="Carb_kinase_FGGY"/>
</dbReference>
<evidence type="ECO:0000259" key="5">
    <source>
        <dbReference type="Pfam" id="PF02782"/>
    </source>
</evidence>
<dbReference type="InterPro" id="IPR043129">
    <property type="entry name" value="ATPase_NBD"/>
</dbReference>
<dbReference type="OrthoDB" id="9805576at2"/>
<dbReference type="AlphaFoldDB" id="A0A238KGZ8"/>
<dbReference type="Pfam" id="PF00370">
    <property type="entry name" value="FGGY_N"/>
    <property type="match status" value="1"/>
</dbReference>
<proteinExistence type="inferred from homology"/>
<keyword evidence="2 6" id="KW-0808">Transferase</keyword>
<sequence>MGDCVIGIDAGGTMTKAALFDLAGRELACARSRNVTTFPQLGWTERDPDAMWRAAAQAIAQVLAESGADPADVLAISVSGYGSGLYLLDRAGNPVRPGIVSTDGRTMGLLAEWEGDGHAAEIAPLIQQSVWPGMSLALLGWVQRHEPEVLERTHRVAFCKDFLRGRLCGDLSTDFTDAGSSGLLDVSAGRYSEETLRILGMQAWLPMLPELGRSDEIAGHVTAEAAALTGLRQGTPVVRGTVDMSASAMASMVTRPEQMSVVAGTFSIASTLHQDRPKTDAMPMLQFAYPLGGWLSVQGSATSASNLEWVVKTLLQHGGALETGGTIYDTVNAAVQSVMGQHTNAMFFPYLFGGPEGAPAGLVGMTARTSFEKAMLAVFEGIVFAHKADIDKALTGPDAATPQVIRMTGGASNSACWSEMFADILGLPVEVPAGSEFGALGTAMCAATGAGAYASLDAAIQGMAGIARRHEVNADRGAVHLAKYPRYCALRDAMAGAMLATQPAAAPAQRETAHA</sequence>
<comment type="similarity">
    <text evidence="1">Belongs to the FGGY kinase family.</text>
</comment>
<name>A0A238KGZ8_9RHOB</name>
<dbReference type="SUPFAM" id="SSF53067">
    <property type="entry name" value="Actin-like ATPase domain"/>
    <property type="match status" value="2"/>
</dbReference>
<dbReference type="Pfam" id="PF02782">
    <property type="entry name" value="FGGY_C"/>
    <property type="match status" value="1"/>
</dbReference>
<evidence type="ECO:0000259" key="4">
    <source>
        <dbReference type="Pfam" id="PF00370"/>
    </source>
</evidence>
<gene>
    <name evidence="6" type="primary">lyx</name>
    <name evidence="6" type="ORF">MAA8898_02506</name>
</gene>
<dbReference type="EMBL" id="FXYF01000006">
    <property type="protein sequence ID" value="SMX42020.1"/>
    <property type="molecule type" value="Genomic_DNA"/>
</dbReference>
<feature type="domain" description="Carbohydrate kinase FGGY N-terminal" evidence="4">
    <location>
        <begin position="5"/>
        <end position="249"/>
    </location>
</feature>
<dbReference type="Gene3D" id="3.30.420.40">
    <property type="match status" value="2"/>
</dbReference>
<protein>
    <submittedName>
        <fullName evidence="6">L-xylulose/3-keto-L-gulonate kinase</fullName>
        <ecNumber evidence="6">2.7.1.-</ecNumber>
    </submittedName>
</protein>
<dbReference type="RefSeq" id="WP_094021334.1">
    <property type="nucleotide sequence ID" value="NZ_FXYF01000006.1"/>
</dbReference>
<dbReference type="PANTHER" id="PTHR43095">
    <property type="entry name" value="SUGAR KINASE"/>
    <property type="match status" value="1"/>
</dbReference>
<dbReference type="GO" id="GO:0005975">
    <property type="term" value="P:carbohydrate metabolic process"/>
    <property type="evidence" value="ECO:0007669"/>
    <property type="project" value="InterPro"/>
</dbReference>
<evidence type="ECO:0000256" key="1">
    <source>
        <dbReference type="ARBA" id="ARBA00009156"/>
    </source>
</evidence>
<keyword evidence="7" id="KW-1185">Reference proteome</keyword>
<organism evidence="6 7">
    <name type="scientific">Maliponia aquimaris</name>
    <dbReference type="NCBI Taxonomy" id="1673631"/>
    <lineage>
        <taxon>Bacteria</taxon>
        <taxon>Pseudomonadati</taxon>
        <taxon>Pseudomonadota</taxon>
        <taxon>Alphaproteobacteria</taxon>
        <taxon>Rhodobacterales</taxon>
        <taxon>Paracoccaceae</taxon>
        <taxon>Maliponia</taxon>
    </lineage>
</organism>
<evidence type="ECO:0000256" key="3">
    <source>
        <dbReference type="ARBA" id="ARBA00022777"/>
    </source>
</evidence>
<dbReference type="GO" id="GO:0016301">
    <property type="term" value="F:kinase activity"/>
    <property type="evidence" value="ECO:0007669"/>
    <property type="project" value="UniProtKB-KW"/>
</dbReference>